<dbReference type="Proteomes" id="UP000462435">
    <property type="component" value="Unassembled WGS sequence"/>
</dbReference>
<dbReference type="SUPFAM" id="SSF54523">
    <property type="entry name" value="Pili subunits"/>
    <property type="match status" value="1"/>
</dbReference>
<dbReference type="AlphaFoldDB" id="A0A7V8FX61"/>
<evidence type="ECO:0000256" key="1">
    <source>
        <dbReference type="SAM" id="Phobius"/>
    </source>
</evidence>
<evidence type="ECO:0000313" key="2">
    <source>
        <dbReference type="EMBL" id="KAF1044102.1"/>
    </source>
</evidence>
<dbReference type="Pfam" id="PF07963">
    <property type="entry name" value="N_methyl"/>
    <property type="match status" value="1"/>
</dbReference>
<accession>A0A7V8FX61</accession>
<gene>
    <name evidence="2" type="ORF">GAK35_01890</name>
</gene>
<comment type="caution">
    <text evidence="2">The sequence shown here is derived from an EMBL/GenBank/DDBJ whole genome shotgun (WGS) entry which is preliminary data.</text>
</comment>
<dbReference type="InterPro" id="IPR031982">
    <property type="entry name" value="PilE-like"/>
</dbReference>
<organism evidence="2 3">
    <name type="scientific">Herbaspirillum frisingense</name>
    <dbReference type="NCBI Taxonomy" id="92645"/>
    <lineage>
        <taxon>Bacteria</taxon>
        <taxon>Pseudomonadati</taxon>
        <taxon>Pseudomonadota</taxon>
        <taxon>Betaproteobacteria</taxon>
        <taxon>Burkholderiales</taxon>
        <taxon>Oxalobacteraceae</taxon>
        <taxon>Herbaspirillum</taxon>
    </lineage>
</organism>
<proteinExistence type="predicted"/>
<keyword evidence="1" id="KW-0812">Transmembrane</keyword>
<dbReference type="InterPro" id="IPR045584">
    <property type="entry name" value="Pilin-like"/>
</dbReference>
<dbReference type="InterPro" id="IPR012902">
    <property type="entry name" value="N_methyl_site"/>
</dbReference>
<dbReference type="NCBIfam" id="TIGR02532">
    <property type="entry name" value="IV_pilin_GFxxxE"/>
    <property type="match status" value="1"/>
</dbReference>
<reference evidence="3" key="1">
    <citation type="journal article" date="2020" name="MBio">
        <title>Horizontal gene transfer to a defensive symbiont with a reduced genome amongst a multipartite beetle microbiome.</title>
        <authorList>
            <person name="Waterworth S.C."/>
            <person name="Florez L.V."/>
            <person name="Rees E.R."/>
            <person name="Hertweck C."/>
            <person name="Kaltenpoth M."/>
            <person name="Kwan J.C."/>
        </authorList>
    </citation>
    <scope>NUCLEOTIDE SEQUENCE [LARGE SCALE GENOMIC DNA]</scope>
</reference>
<dbReference type="PROSITE" id="PS00409">
    <property type="entry name" value="PROKAR_NTER_METHYL"/>
    <property type="match status" value="1"/>
</dbReference>
<sequence length="150" mass="16148">MNKTLPRAPSHGFTLLELTAALAVVGLLAAIGWNSYSQYMLKARRAEGRAALLQVLIQQERQFSYQHRYQAFQPGAGETGFKWYSGETPSTIAYAIAAQACDGEDLSTCVRIIATPGGPAVNTAYRDEQCGILYADSRGRRGAAGGAACW</sequence>
<dbReference type="EMBL" id="WNDX01000048">
    <property type="protein sequence ID" value="KAF1044102.1"/>
    <property type="molecule type" value="Genomic_DNA"/>
</dbReference>
<protein>
    <recommendedName>
        <fullName evidence="4">Type IV pilin protein</fullName>
    </recommendedName>
</protein>
<dbReference type="Pfam" id="PF16732">
    <property type="entry name" value="ComP_DUS"/>
    <property type="match status" value="1"/>
</dbReference>
<name>A0A7V8FX61_9BURK</name>
<keyword evidence="1" id="KW-0472">Membrane</keyword>
<feature type="transmembrane region" description="Helical" evidence="1">
    <location>
        <begin position="12"/>
        <end position="36"/>
    </location>
</feature>
<dbReference type="GO" id="GO:0043683">
    <property type="term" value="P:type IV pilus assembly"/>
    <property type="evidence" value="ECO:0007669"/>
    <property type="project" value="InterPro"/>
</dbReference>
<keyword evidence="1" id="KW-1133">Transmembrane helix</keyword>
<evidence type="ECO:0008006" key="4">
    <source>
        <dbReference type="Google" id="ProtNLM"/>
    </source>
</evidence>
<evidence type="ECO:0000313" key="3">
    <source>
        <dbReference type="Proteomes" id="UP000462435"/>
    </source>
</evidence>
<dbReference type="Gene3D" id="3.30.700.10">
    <property type="entry name" value="Glycoprotein, Type 4 Pilin"/>
    <property type="match status" value="1"/>
</dbReference>